<dbReference type="AlphaFoldDB" id="A0AAE0WQX1"/>
<dbReference type="PANTHER" id="PTHR33741">
    <property type="entry name" value="TRANSMEMBRANE PROTEIN DDB_G0269096-RELATED"/>
    <property type="match status" value="1"/>
</dbReference>
<evidence type="ECO:0000259" key="3">
    <source>
        <dbReference type="Pfam" id="PF04982"/>
    </source>
</evidence>
<sequence>MIASLGASAVLDYSAMRSPLAQPRNSILGQTFSAIVGVAIAKLFQLNPSLFAQYFWLSGAIGCACASFVMSATNTVHPPGGATAVLASTEMAIVAMGWMFVPLVLLGSVLMLVVACLVNNLGRQYPVFWWTPEDVGAKLRKARREEREEKKAEREGRIDGGRLEKQMSETESERTLRHEFNNHVEYDDTAHEIRIMPYKLLIPSHIEVTPEEVMLLSELQQRIRAHDETGVSG</sequence>
<proteinExistence type="predicted"/>
<gene>
    <name evidence="4" type="ORF">LTR78_003630</name>
</gene>
<evidence type="ECO:0000313" key="4">
    <source>
        <dbReference type="EMBL" id="KAK3676356.1"/>
    </source>
</evidence>
<evidence type="ECO:0000313" key="5">
    <source>
        <dbReference type="Proteomes" id="UP001274830"/>
    </source>
</evidence>
<keyword evidence="2" id="KW-1133">Transmembrane helix</keyword>
<dbReference type="EMBL" id="JAUTXT010000010">
    <property type="protein sequence ID" value="KAK3676356.1"/>
    <property type="molecule type" value="Genomic_DNA"/>
</dbReference>
<name>A0AAE0WQX1_9PEZI</name>
<accession>A0AAE0WQX1</accession>
<keyword evidence="2" id="KW-0472">Membrane</keyword>
<dbReference type="InterPro" id="IPR058581">
    <property type="entry name" value="TM_HPP"/>
</dbReference>
<organism evidence="4 5">
    <name type="scientific">Recurvomyces mirabilis</name>
    <dbReference type="NCBI Taxonomy" id="574656"/>
    <lineage>
        <taxon>Eukaryota</taxon>
        <taxon>Fungi</taxon>
        <taxon>Dikarya</taxon>
        <taxon>Ascomycota</taxon>
        <taxon>Pezizomycotina</taxon>
        <taxon>Dothideomycetes</taxon>
        <taxon>Dothideomycetidae</taxon>
        <taxon>Mycosphaerellales</taxon>
        <taxon>Teratosphaeriaceae</taxon>
        <taxon>Recurvomyces</taxon>
    </lineage>
</organism>
<dbReference type="PANTHER" id="PTHR33741:SF5">
    <property type="entry name" value="TRANSMEMBRANE PROTEIN DDB_G0269096-RELATED"/>
    <property type="match status" value="1"/>
</dbReference>
<comment type="caution">
    <text evidence="4">The sequence shown here is derived from an EMBL/GenBank/DDBJ whole genome shotgun (WGS) entry which is preliminary data.</text>
</comment>
<dbReference type="Proteomes" id="UP001274830">
    <property type="component" value="Unassembled WGS sequence"/>
</dbReference>
<dbReference type="Pfam" id="PF04982">
    <property type="entry name" value="TM_HPP"/>
    <property type="match status" value="1"/>
</dbReference>
<protein>
    <recommendedName>
        <fullName evidence="3">HPP transmembrane region domain-containing protein</fullName>
    </recommendedName>
</protein>
<keyword evidence="5" id="KW-1185">Reference proteome</keyword>
<feature type="region of interest" description="Disordered" evidence="1">
    <location>
        <begin position="145"/>
        <end position="174"/>
    </location>
</feature>
<evidence type="ECO:0000256" key="2">
    <source>
        <dbReference type="SAM" id="Phobius"/>
    </source>
</evidence>
<dbReference type="InterPro" id="IPR007065">
    <property type="entry name" value="HPP"/>
</dbReference>
<feature type="transmembrane region" description="Helical" evidence="2">
    <location>
        <begin position="51"/>
        <end position="72"/>
    </location>
</feature>
<feature type="domain" description="HPP transmembrane region" evidence="3">
    <location>
        <begin position="1"/>
        <end position="126"/>
    </location>
</feature>
<evidence type="ECO:0000256" key="1">
    <source>
        <dbReference type="SAM" id="MobiDB-lite"/>
    </source>
</evidence>
<feature type="transmembrane region" description="Helical" evidence="2">
    <location>
        <begin position="92"/>
        <end position="118"/>
    </location>
</feature>
<reference evidence="4" key="1">
    <citation type="submission" date="2023-07" db="EMBL/GenBank/DDBJ databases">
        <title>Black Yeasts Isolated from many extreme environments.</title>
        <authorList>
            <person name="Coleine C."/>
            <person name="Stajich J.E."/>
            <person name="Selbmann L."/>
        </authorList>
    </citation>
    <scope>NUCLEOTIDE SEQUENCE</scope>
    <source>
        <strain evidence="4">CCFEE 5485</strain>
    </source>
</reference>
<keyword evidence="2" id="KW-0812">Transmembrane</keyword>